<gene>
    <name evidence="3" type="ORF">PFTANZ_05046</name>
</gene>
<evidence type="ECO:0000256" key="1">
    <source>
        <dbReference type="SAM" id="Coils"/>
    </source>
</evidence>
<dbReference type="EMBL" id="KI926531">
    <property type="protein sequence ID" value="ETW34226.1"/>
    <property type="molecule type" value="Genomic_DNA"/>
</dbReference>
<evidence type="ECO:0000256" key="2">
    <source>
        <dbReference type="SAM" id="MobiDB-lite"/>
    </source>
</evidence>
<keyword evidence="1" id="KW-0175">Coiled coil</keyword>
<evidence type="ECO:0000313" key="4">
    <source>
        <dbReference type="Proteomes" id="UP000030708"/>
    </source>
</evidence>
<name>A0A024W235_PLAFA</name>
<feature type="region of interest" description="Disordered" evidence="2">
    <location>
        <begin position="668"/>
        <end position="834"/>
    </location>
</feature>
<organism evidence="3 4">
    <name type="scientific">Plasmodium falciparum Tanzania</name>
    <name type="common">2000708</name>
    <dbReference type="NCBI Taxonomy" id="1036725"/>
    <lineage>
        <taxon>Eukaryota</taxon>
        <taxon>Sar</taxon>
        <taxon>Alveolata</taxon>
        <taxon>Apicomplexa</taxon>
        <taxon>Aconoidasida</taxon>
        <taxon>Haemosporida</taxon>
        <taxon>Plasmodiidae</taxon>
        <taxon>Plasmodium</taxon>
        <taxon>Plasmodium (Laverania)</taxon>
    </lineage>
</organism>
<reference evidence="3 4" key="2">
    <citation type="submission" date="2013-02" db="EMBL/GenBank/DDBJ databases">
        <title>The Genome Sequence of Plasmodium falciparum Tanzania (2000708).</title>
        <authorList>
            <consortium name="The Broad Institute Genome Sequencing Platform"/>
            <consortium name="The Broad Institute Genome Sequencing Center for Infectious Disease"/>
            <person name="Neafsey D."/>
            <person name="Cheeseman I."/>
            <person name="Volkman S."/>
            <person name="Adams J."/>
            <person name="Walker B."/>
            <person name="Young S.K."/>
            <person name="Zeng Q."/>
            <person name="Gargeya S."/>
            <person name="Fitzgerald M."/>
            <person name="Haas B."/>
            <person name="Abouelleil A."/>
            <person name="Alvarado L."/>
            <person name="Arachchi H.M."/>
            <person name="Berlin A.M."/>
            <person name="Chapman S.B."/>
            <person name="Dewar J."/>
            <person name="Goldberg J."/>
            <person name="Griggs A."/>
            <person name="Gujja S."/>
            <person name="Hansen M."/>
            <person name="Howarth C."/>
            <person name="Imamovic A."/>
            <person name="Larimer J."/>
            <person name="McCowan C."/>
            <person name="Murphy C."/>
            <person name="Neiman D."/>
            <person name="Pearson M."/>
            <person name="Priest M."/>
            <person name="Roberts A."/>
            <person name="Saif S."/>
            <person name="Shea T."/>
            <person name="Sisk P."/>
            <person name="Sykes S."/>
            <person name="Wortman J."/>
            <person name="Nusbaum C."/>
            <person name="Birren B."/>
        </authorList>
    </citation>
    <scope>NUCLEOTIDE SEQUENCE [LARGE SCALE GENOMIC DNA]</scope>
    <source>
        <strain evidence="4">Tanzania (2000708)</strain>
    </source>
</reference>
<feature type="compositionally biased region" description="Low complexity" evidence="2">
    <location>
        <begin position="765"/>
        <end position="787"/>
    </location>
</feature>
<reference evidence="3 4" key="1">
    <citation type="submission" date="2013-02" db="EMBL/GenBank/DDBJ databases">
        <title>The Genome Annotation of Plasmodium falciparum Tanzania (2000708).</title>
        <authorList>
            <consortium name="The Broad Institute Genome Sequencing Platform"/>
            <consortium name="The Broad Institute Genome Sequencing Center for Infectious Disease"/>
            <person name="Neafsey D."/>
            <person name="Hoffman S."/>
            <person name="Volkman S."/>
            <person name="Rosenthal P."/>
            <person name="Walker B."/>
            <person name="Young S.K."/>
            <person name="Zeng Q."/>
            <person name="Gargeya S."/>
            <person name="Fitzgerald M."/>
            <person name="Haas B."/>
            <person name="Abouelleil A."/>
            <person name="Allen A.W."/>
            <person name="Alvarado L."/>
            <person name="Arachchi H.M."/>
            <person name="Berlin A.M."/>
            <person name="Chapman S.B."/>
            <person name="Gainer-Dewar J."/>
            <person name="Goldberg J."/>
            <person name="Griggs A."/>
            <person name="Gujja S."/>
            <person name="Hansen M."/>
            <person name="Howarth C."/>
            <person name="Imamovic A."/>
            <person name="Ireland A."/>
            <person name="Larimer J."/>
            <person name="McCowan C."/>
            <person name="Murphy C."/>
            <person name="Pearson M."/>
            <person name="Poon T.W."/>
            <person name="Priest M."/>
            <person name="Roberts A."/>
            <person name="Saif S."/>
            <person name="Shea T."/>
            <person name="Sisk P."/>
            <person name="Sykes S."/>
            <person name="Wortman J."/>
            <person name="Nusbaum C."/>
            <person name="Birren B."/>
        </authorList>
    </citation>
    <scope>NUCLEOTIDE SEQUENCE [LARGE SCALE GENOMIC DNA]</scope>
    <source>
        <strain evidence="4">Tanzania (2000708)</strain>
    </source>
</reference>
<feature type="non-terminal residue" evidence="3">
    <location>
        <position position="1346"/>
    </location>
</feature>
<protein>
    <submittedName>
        <fullName evidence="3">Uncharacterized protein</fullName>
    </submittedName>
</protein>
<feature type="compositionally biased region" description="Basic and acidic residues" evidence="2">
    <location>
        <begin position="694"/>
        <end position="711"/>
    </location>
</feature>
<accession>A0A024W235</accession>
<feature type="compositionally biased region" description="Basic and acidic residues" evidence="2">
    <location>
        <begin position="736"/>
        <end position="753"/>
    </location>
</feature>
<sequence length="1346" mass="161002">MNLNIEEHGLREIIYRKDVDCIFIYNIFFHMNRFIKKLYYCSDIKKIYFSTSINRCKNLFYHFENNNVRLCYYNNSEGYEKYHVNISRNIYNNIQVQNYMSPNYLSTFVPSILLKNYNFWYNNNDNSLIGEIKHNKKNKKNKNFIIYIKLFNDKGENQYDTINSNKSVGNNNNNNNINNNENNIYVNESEKRMNTIFNLMNNSGEKKRNMPIYPYGVIQKLNIFNSRKMNEQKITSLKVNEEYKALTLINILSVENNNVYKDFYNILNRFDHITYILMYTLNVPILFNDNTFTQDSNKNRYINDDEINCMNINVDIIEIPRLNLTLKRNNIDIKINTNEKKSIDYVDNYNEKSGLGRNKNTTNNSCMNNNINKKEGCKYYFEELNMFIYNGNIQKYNYIYNVIKKMNNTVLLQNHKNDFFFLVSLLNKPFFLNISTLYKEFNNKNIHLCTLLEKHINVLLKNYMYVSIYYHNFNINTTNGNKYFDLLNEDYNNNGNGRNGCSLQYIVLSIHSSKLFLNFRNLYSCFFFIVYKYLNKEHEEVIEYCNNLSICKEDINEINYLLNILNYCDYSIYSDVDSCACRLKIFLTLSKQIKIILQKKRYRINSKKKNSWDVNNYYNIFNYVKSLWNIEKNDDQDDSSNNELYNTNDYYINKRAYKDKYYMFDKNKGRSHSTMGHRNIYTSKNKMKNKHRNDKNYYDKDDTRNNVHTSDDSNNSSMYNTLSNISSSSDDNNVSSEKDIKRKELDAEEKINEDGDEEDDDHNDINNNNNNNNNNNSNNNNVDTLKISNKKKRKKLKTKLVGRSGDEKSKNRTKEHFNNNKKKKNNVNNNNVGGSKNFMGNQNVYYNDDNNMDSIIVYWDIFKDIVFYINNLLYIKAKCKLTIDEEIFLYQNCNINIHKHKLIYNRYIILNSIVESKLSSKNGNPLFFYNILKKKQIENQKKMRNYEICKNKKRNIFENLYNNKNEECKKSNIHDINGKDSPMDNSNLRYGNNNYSSNMLYDNTNNSCFINKKENNISFLNKEEEEEERKKKKEENKYKLLNLDSIKDNLLHMKEMIITNRIEQKHADLNNLVVSINVPKIETVKYINNIDENIFMNINLYDNIGNIINNISYKKLEDKNNVEALNYLNNLINTIGIHNFFVIYNFFINNLNIKIVKGENTFLYANLLSRFLYFYNYNISQYSKIIYIFIFIINHQEIISMLPKIDDQKLKKNYLNFFKTNDSLFNFFNDIFKFVQSYQTDKKKKIDKNIIPLKINNNINISVRDPMKYRLIININVDDYLCEKRIIRPFEIKNGFYVDSELLNELCFSPFKKLYKYLRKIRNNNQIDSVLHVGIDTKLNHDKKDI</sequence>
<feature type="compositionally biased region" description="Polar residues" evidence="2">
    <location>
        <begin position="672"/>
        <end position="684"/>
    </location>
</feature>
<feature type="coiled-coil region" evidence="1">
    <location>
        <begin position="1010"/>
        <end position="1044"/>
    </location>
</feature>
<feature type="compositionally biased region" description="Basic and acidic residues" evidence="2">
    <location>
        <begin position="804"/>
        <end position="818"/>
    </location>
</feature>
<evidence type="ECO:0000313" key="3">
    <source>
        <dbReference type="EMBL" id="ETW34226.1"/>
    </source>
</evidence>
<dbReference type="Proteomes" id="UP000030708">
    <property type="component" value="Unassembled WGS sequence"/>
</dbReference>
<proteinExistence type="predicted"/>
<feature type="compositionally biased region" description="Basic residues" evidence="2">
    <location>
        <begin position="788"/>
        <end position="800"/>
    </location>
</feature>
<feature type="compositionally biased region" description="Low complexity" evidence="2">
    <location>
        <begin position="716"/>
        <end position="735"/>
    </location>
</feature>